<dbReference type="InterPro" id="IPR001039">
    <property type="entry name" value="MHC_I_a_a1/a2"/>
</dbReference>
<dbReference type="GO" id="GO:0006955">
    <property type="term" value="P:immune response"/>
    <property type="evidence" value="ECO:0007669"/>
    <property type="project" value="TreeGrafter"/>
</dbReference>
<evidence type="ECO:0000256" key="8">
    <source>
        <dbReference type="ARBA" id="ARBA00023157"/>
    </source>
</evidence>
<feature type="non-terminal residue" evidence="12">
    <location>
        <position position="1"/>
    </location>
</feature>
<dbReference type="EMBL" id="VZRR01016747">
    <property type="protein sequence ID" value="NWW14780.1"/>
    <property type="molecule type" value="Genomic_DNA"/>
</dbReference>
<name>A0A7K6KQ18_9PASE</name>
<proteinExistence type="inferred from homology"/>
<keyword evidence="3" id="KW-0812">Transmembrane</keyword>
<evidence type="ECO:0000256" key="1">
    <source>
        <dbReference type="ARBA" id="ARBA00004479"/>
    </source>
</evidence>
<gene>
    <name evidence="12" type="primary">Mr1</name>
    <name evidence="12" type="ORF">OREARF_R13028</name>
</gene>
<keyword evidence="7" id="KW-0472">Membrane</keyword>
<dbReference type="Pfam" id="PF00129">
    <property type="entry name" value="MHC_I"/>
    <property type="match status" value="1"/>
</dbReference>
<evidence type="ECO:0000256" key="9">
    <source>
        <dbReference type="ARBA" id="ARBA00023180"/>
    </source>
</evidence>
<evidence type="ECO:0000256" key="10">
    <source>
        <dbReference type="RuleBase" id="RU004439"/>
    </source>
</evidence>
<evidence type="ECO:0000259" key="11">
    <source>
        <dbReference type="Pfam" id="PF00129"/>
    </source>
</evidence>
<organism evidence="12 13">
    <name type="scientific">Oreocharis arfaki</name>
    <name type="common">tit berrypecker</name>
    <dbReference type="NCBI Taxonomy" id="979223"/>
    <lineage>
        <taxon>Eukaryota</taxon>
        <taxon>Metazoa</taxon>
        <taxon>Chordata</taxon>
        <taxon>Craniata</taxon>
        <taxon>Vertebrata</taxon>
        <taxon>Euteleostomi</taxon>
        <taxon>Archelosauria</taxon>
        <taxon>Archosauria</taxon>
        <taxon>Dinosauria</taxon>
        <taxon>Saurischia</taxon>
        <taxon>Theropoda</taxon>
        <taxon>Coelurosauria</taxon>
        <taxon>Aves</taxon>
        <taxon>Neognathae</taxon>
        <taxon>Neoaves</taxon>
        <taxon>Telluraves</taxon>
        <taxon>Australaves</taxon>
        <taxon>Passeriformes</taxon>
        <taxon>Passeroidea</taxon>
        <taxon>Paramythiidae</taxon>
        <taxon>Oreocharis</taxon>
    </lineage>
</organism>
<evidence type="ECO:0000256" key="7">
    <source>
        <dbReference type="ARBA" id="ARBA00023136"/>
    </source>
</evidence>
<sequence>VAVSEPGPRLPSFWAMGFVDGIPFARYGSRWGRMEPQMLRMAVGAELGYCDNETPINESYQQEDPSELERLQVHPIPPHPCLHTLQRECSCDLSNGSICGFFWQGCDGRDFISFDLGSGSFVVANGTAQITKRCWESDGITVPMLKNALEHTCMEVLQKHIRDGWEALECK</sequence>
<dbReference type="GO" id="GO:0042612">
    <property type="term" value="C:MHC class I protein complex"/>
    <property type="evidence" value="ECO:0007669"/>
    <property type="project" value="UniProtKB-KW"/>
</dbReference>
<dbReference type="InterPro" id="IPR050208">
    <property type="entry name" value="MHC_class-I_related"/>
</dbReference>
<comment type="subcellular location">
    <subcellularLocation>
        <location evidence="1">Membrane</location>
        <topology evidence="1">Single-pass type I membrane protein</topology>
    </subcellularLocation>
</comment>
<dbReference type="PRINTS" id="PR01638">
    <property type="entry name" value="MHCCLASSI"/>
</dbReference>
<evidence type="ECO:0000313" key="13">
    <source>
        <dbReference type="Proteomes" id="UP000542358"/>
    </source>
</evidence>
<keyword evidence="5" id="KW-0391">Immunity</keyword>
<keyword evidence="9" id="KW-0325">Glycoprotein</keyword>
<comment type="caution">
    <text evidence="12">The sequence shown here is derived from an EMBL/GenBank/DDBJ whole genome shotgun (WGS) entry which is preliminary data.</text>
</comment>
<dbReference type="GO" id="GO:0005615">
    <property type="term" value="C:extracellular space"/>
    <property type="evidence" value="ECO:0007669"/>
    <property type="project" value="TreeGrafter"/>
</dbReference>
<dbReference type="PANTHER" id="PTHR16675:SF242">
    <property type="entry name" value="MAJOR HISTOCOMPATIBILITY COMPLEX CLASS I-RELATED GENE PROTEIN"/>
    <property type="match status" value="1"/>
</dbReference>
<evidence type="ECO:0000256" key="4">
    <source>
        <dbReference type="ARBA" id="ARBA00022729"/>
    </source>
</evidence>
<evidence type="ECO:0000256" key="5">
    <source>
        <dbReference type="ARBA" id="ARBA00022859"/>
    </source>
</evidence>
<dbReference type="GO" id="GO:0002474">
    <property type="term" value="P:antigen processing and presentation of peptide antigen via MHC class I"/>
    <property type="evidence" value="ECO:0007669"/>
    <property type="project" value="UniProtKB-KW"/>
</dbReference>
<dbReference type="InterPro" id="IPR011161">
    <property type="entry name" value="MHC_I-like_Ag-recog"/>
</dbReference>
<dbReference type="Gene3D" id="3.30.500.10">
    <property type="entry name" value="MHC class I-like antigen recognition-like"/>
    <property type="match status" value="1"/>
</dbReference>
<keyword evidence="8" id="KW-1015">Disulfide bond</keyword>
<keyword evidence="6" id="KW-1133">Transmembrane helix</keyword>
<keyword evidence="2" id="KW-0490">MHC I</keyword>
<evidence type="ECO:0000256" key="2">
    <source>
        <dbReference type="ARBA" id="ARBA00022451"/>
    </source>
</evidence>
<keyword evidence="4" id="KW-0732">Signal</keyword>
<accession>A0A7K6KQ18</accession>
<dbReference type="InterPro" id="IPR037055">
    <property type="entry name" value="MHC_I-like_Ag-recog_sf"/>
</dbReference>
<evidence type="ECO:0000256" key="6">
    <source>
        <dbReference type="ARBA" id="ARBA00022989"/>
    </source>
</evidence>
<protein>
    <submittedName>
        <fullName evidence="12">HMR1 protein</fullName>
    </submittedName>
</protein>
<feature type="non-terminal residue" evidence="12">
    <location>
        <position position="171"/>
    </location>
</feature>
<dbReference type="SUPFAM" id="SSF54452">
    <property type="entry name" value="MHC antigen-recognition domain"/>
    <property type="match status" value="1"/>
</dbReference>
<reference evidence="12 13" key="1">
    <citation type="submission" date="2019-09" db="EMBL/GenBank/DDBJ databases">
        <title>Bird 10,000 Genomes (B10K) Project - Family phase.</title>
        <authorList>
            <person name="Zhang G."/>
        </authorList>
    </citation>
    <scope>NUCLEOTIDE SEQUENCE [LARGE SCALE GENOMIC DNA]</scope>
    <source>
        <strain evidence="12">B10K-DU-029-42</strain>
        <tissue evidence="12">Muscle</tissue>
    </source>
</reference>
<dbReference type="AlphaFoldDB" id="A0A7K6KQ18"/>
<dbReference type="GO" id="GO:0009897">
    <property type="term" value="C:external side of plasma membrane"/>
    <property type="evidence" value="ECO:0007669"/>
    <property type="project" value="TreeGrafter"/>
</dbReference>
<feature type="domain" description="MHC class I-like antigen recognition-like" evidence="11">
    <location>
        <begin position="2"/>
        <end position="167"/>
    </location>
</feature>
<keyword evidence="13" id="KW-1185">Reference proteome</keyword>
<evidence type="ECO:0000313" key="12">
    <source>
        <dbReference type="EMBL" id="NWW14780.1"/>
    </source>
</evidence>
<evidence type="ECO:0000256" key="3">
    <source>
        <dbReference type="ARBA" id="ARBA00022692"/>
    </source>
</evidence>
<dbReference type="InterPro" id="IPR011162">
    <property type="entry name" value="MHC_I/II-like_Ag-recog"/>
</dbReference>
<dbReference type="PANTHER" id="PTHR16675">
    <property type="entry name" value="MHC CLASS I-RELATED"/>
    <property type="match status" value="1"/>
</dbReference>
<dbReference type="Proteomes" id="UP000542358">
    <property type="component" value="Unassembled WGS sequence"/>
</dbReference>
<comment type="similarity">
    <text evidence="10">Belongs to the MHC class I family.</text>
</comment>